<organism evidence="2 3">
    <name type="scientific">Parathielavia hyrcaniae</name>
    <dbReference type="NCBI Taxonomy" id="113614"/>
    <lineage>
        <taxon>Eukaryota</taxon>
        <taxon>Fungi</taxon>
        <taxon>Dikarya</taxon>
        <taxon>Ascomycota</taxon>
        <taxon>Pezizomycotina</taxon>
        <taxon>Sordariomycetes</taxon>
        <taxon>Sordariomycetidae</taxon>
        <taxon>Sordariales</taxon>
        <taxon>Chaetomiaceae</taxon>
        <taxon>Parathielavia</taxon>
    </lineage>
</organism>
<evidence type="ECO:0000313" key="3">
    <source>
        <dbReference type="Proteomes" id="UP001305647"/>
    </source>
</evidence>
<reference evidence="2" key="1">
    <citation type="journal article" date="2023" name="Mol. Phylogenet. Evol.">
        <title>Genome-scale phylogeny and comparative genomics of the fungal order Sordariales.</title>
        <authorList>
            <person name="Hensen N."/>
            <person name="Bonometti L."/>
            <person name="Westerberg I."/>
            <person name="Brannstrom I.O."/>
            <person name="Guillou S."/>
            <person name="Cros-Aarteil S."/>
            <person name="Calhoun S."/>
            <person name="Haridas S."/>
            <person name="Kuo A."/>
            <person name="Mondo S."/>
            <person name="Pangilinan J."/>
            <person name="Riley R."/>
            <person name="LaButti K."/>
            <person name="Andreopoulos B."/>
            <person name="Lipzen A."/>
            <person name="Chen C."/>
            <person name="Yan M."/>
            <person name="Daum C."/>
            <person name="Ng V."/>
            <person name="Clum A."/>
            <person name="Steindorff A."/>
            <person name="Ohm R.A."/>
            <person name="Martin F."/>
            <person name="Silar P."/>
            <person name="Natvig D.O."/>
            <person name="Lalanne C."/>
            <person name="Gautier V."/>
            <person name="Ament-Velasquez S.L."/>
            <person name="Kruys A."/>
            <person name="Hutchinson M.I."/>
            <person name="Powell A.J."/>
            <person name="Barry K."/>
            <person name="Miller A.N."/>
            <person name="Grigoriev I.V."/>
            <person name="Debuchy R."/>
            <person name="Gladieux P."/>
            <person name="Hiltunen Thoren M."/>
            <person name="Johannesson H."/>
        </authorList>
    </citation>
    <scope>NUCLEOTIDE SEQUENCE</scope>
    <source>
        <strain evidence="2">CBS 757.83</strain>
    </source>
</reference>
<accession>A0AAN6T5B5</accession>
<feature type="compositionally biased region" description="Low complexity" evidence="1">
    <location>
        <begin position="67"/>
        <end position="79"/>
    </location>
</feature>
<evidence type="ECO:0000313" key="2">
    <source>
        <dbReference type="EMBL" id="KAK4104639.1"/>
    </source>
</evidence>
<dbReference type="Proteomes" id="UP001305647">
    <property type="component" value="Unassembled WGS sequence"/>
</dbReference>
<feature type="region of interest" description="Disordered" evidence="1">
    <location>
        <begin position="61"/>
        <end position="96"/>
    </location>
</feature>
<dbReference type="EMBL" id="MU863626">
    <property type="protein sequence ID" value="KAK4104639.1"/>
    <property type="molecule type" value="Genomic_DNA"/>
</dbReference>
<sequence length="153" mass="17112">MTPPTQDNLQSLIQDHDYPSNRDIPPHSSFPVFRNLRLATTHQAIRHKTHTQTRNKFVTLRYPMPRPSANPNNPAAARPGQKGASVRGSSPKPQLTRAWANERGRCLAGLVRRLLRFAEGWDDDRVTGVGGPMWADIWLLSCDFSGEGKFPGC</sequence>
<dbReference type="AlphaFoldDB" id="A0AAN6T5B5"/>
<gene>
    <name evidence="2" type="ORF">N658DRAFT_184992</name>
</gene>
<reference evidence="2" key="2">
    <citation type="submission" date="2023-05" db="EMBL/GenBank/DDBJ databases">
        <authorList>
            <consortium name="Lawrence Berkeley National Laboratory"/>
            <person name="Steindorff A."/>
            <person name="Hensen N."/>
            <person name="Bonometti L."/>
            <person name="Westerberg I."/>
            <person name="Brannstrom I.O."/>
            <person name="Guillou S."/>
            <person name="Cros-Aarteil S."/>
            <person name="Calhoun S."/>
            <person name="Haridas S."/>
            <person name="Kuo A."/>
            <person name="Mondo S."/>
            <person name="Pangilinan J."/>
            <person name="Riley R."/>
            <person name="Labutti K."/>
            <person name="Andreopoulos B."/>
            <person name="Lipzen A."/>
            <person name="Chen C."/>
            <person name="Yanf M."/>
            <person name="Daum C."/>
            <person name="Ng V."/>
            <person name="Clum A."/>
            <person name="Ohm R."/>
            <person name="Martin F."/>
            <person name="Silar P."/>
            <person name="Natvig D."/>
            <person name="Lalanne C."/>
            <person name="Gautier V."/>
            <person name="Ament-Velasquez S.L."/>
            <person name="Kruys A."/>
            <person name="Hutchinson M.I."/>
            <person name="Powell A.J."/>
            <person name="Barry K."/>
            <person name="Miller A.N."/>
            <person name="Grigoriev I.V."/>
            <person name="Debuchy R."/>
            <person name="Gladieux P."/>
            <person name="Thoren M.H."/>
            <person name="Johannesson H."/>
        </authorList>
    </citation>
    <scope>NUCLEOTIDE SEQUENCE</scope>
    <source>
        <strain evidence="2">CBS 757.83</strain>
    </source>
</reference>
<keyword evidence="3" id="KW-1185">Reference proteome</keyword>
<name>A0AAN6T5B5_9PEZI</name>
<comment type="caution">
    <text evidence="2">The sequence shown here is derived from an EMBL/GenBank/DDBJ whole genome shotgun (WGS) entry which is preliminary data.</text>
</comment>
<evidence type="ECO:0000256" key="1">
    <source>
        <dbReference type="SAM" id="MobiDB-lite"/>
    </source>
</evidence>
<proteinExistence type="predicted"/>
<protein>
    <submittedName>
        <fullName evidence="2">Uncharacterized protein</fullName>
    </submittedName>
</protein>